<dbReference type="Pfam" id="PF19606">
    <property type="entry name" value="DUF6111"/>
    <property type="match status" value="1"/>
</dbReference>
<sequence length="93" mass="10200">MIRGILFHVIPLILPFVVYAVYLYFNKRAGGDKTWRGKSIAVSTVTGLFLMALSLVILGSVSGDSRDGTVYIPPKFEDGKLIDSQVIPAKDKN</sequence>
<keyword evidence="1" id="KW-0812">Transmembrane</keyword>
<keyword evidence="1" id="KW-1133">Transmembrane helix</keyword>
<dbReference type="Proteomes" id="UP001056291">
    <property type="component" value="Chromosome"/>
</dbReference>
<keyword evidence="1" id="KW-0472">Membrane</keyword>
<evidence type="ECO:0000313" key="2">
    <source>
        <dbReference type="EMBL" id="USG61884.1"/>
    </source>
</evidence>
<gene>
    <name evidence="2" type="ORF">NBZ79_02710</name>
</gene>
<evidence type="ECO:0000256" key="1">
    <source>
        <dbReference type="SAM" id="Phobius"/>
    </source>
</evidence>
<evidence type="ECO:0000313" key="3">
    <source>
        <dbReference type="Proteomes" id="UP001056291"/>
    </source>
</evidence>
<name>A0ABY4W4P7_9PROT</name>
<feature type="transmembrane region" description="Helical" evidence="1">
    <location>
        <begin position="37"/>
        <end position="58"/>
    </location>
</feature>
<dbReference type="EMBL" id="CP098747">
    <property type="protein sequence ID" value="USG61884.1"/>
    <property type="molecule type" value="Genomic_DNA"/>
</dbReference>
<accession>A0ABY4W4P7</accession>
<reference evidence="2" key="1">
    <citation type="submission" date="2022-06" db="EMBL/GenBank/DDBJ databases">
        <title>Sneathiella actinostolidae sp. nov., isolated from a sea anemonein the Western Pacific Ocean.</title>
        <authorList>
            <person name="Wei M.J."/>
        </authorList>
    </citation>
    <scope>NUCLEOTIDE SEQUENCE</scope>
    <source>
        <strain evidence="2">PHK-P5</strain>
    </source>
</reference>
<feature type="transmembrane region" description="Helical" evidence="1">
    <location>
        <begin position="6"/>
        <end position="25"/>
    </location>
</feature>
<organism evidence="2 3">
    <name type="scientific">Sneathiella marina</name>
    <dbReference type="NCBI Taxonomy" id="2950108"/>
    <lineage>
        <taxon>Bacteria</taxon>
        <taxon>Pseudomonadati</taxon>
        <taxon>Pseudomonadota</taxon>
        <taxon>Alphaproteobacteria</taxon>
        <taxon>Sneathiellales</taxon>
        <taxon>Sneathiellaceae</taxon>
        <taxon>Sneathiella</taxon>
    </lineage>
</organism>
<protein>
    <submittedName>
        <fullName evidence="2">DUF6111 family protein</fullName>
    </submittedName>
</protein>
<dbReference type="InterPro" id="IPR046093">
    <property type="entry name" value="DUF6111"/>
</dbReference>
<keyword evidence="3" id="KW-1185">Reference proteome</keyword>
<proteinExistence type="predicted"/>
<dbReference type="RefSeq" id="WP_251935255.1">
    <property type="nucleotide sequence ID" value="NZ_CP098747.1"/>
</dbReference>